<keyword evidence="2" id="KW-1185">Reference proteome</keyword>
<gene>
    <name evidence="1" type="ORF">GC106_9500</name>
</gene>
<organism evidence="1 2">
    <name type="scientific">Kibdelosporangium persicum</name>
    <dbReference type="NCBI Taxonomy" id="2698649"/>
    <lineage>
        <taxon>Bacteria</taxon>
        <taxon>Bacillati</taxon>
        <taxon>Actinomycetota</taxon>
        <taxon>Actinomycetes</taxon>
        <taxon>Pseudonocardiales</taxon>
        <taxon>Pseudonocardiaceae</taxon>
        <taxon>Kibdelosporangium</taxon>
    </lineage>
</organism>
<evidence type="ECO:0000313" key="2">
    <source>
        <dbReference type="Proteomes" id="UP000763557"/>
    </source>
</evidence>
<dbReference type="Proteomes" id="UP000763557">
    <property type="component" value="Unassembled WGS sequence"/>
</dbReference>
<proteinExistence type="predicted"/>
<comment type="caution">
    <text evidence="1">The sequence shown here is derived from an EMBL/GenBank/DDBJ whole genome shotgun (WGS) entry which is preliminary data.</text>
</comment>
<name>A0ABX2EXZ9_9PSEU</name>
<evidence type="ECO:0000313" key="1">
    <source>
        <dbReference type="EMBL" id="NRN63749.1"/>
    </source>
</evidence>
<protein>
    <submittedName>
        <fullName evidence="1">SseB protein N-terminal domain-containing protein</fullName>
    </submittedName>
</protein>
<dbReference type="RefSeq" id="WP_173124892.1">
    <property type="nucleotide sequence ID" value="NZ_CBCSGW010000006.1"/>
</dbReference>
<sequence>MAPDITPEMRASAKSNPNTWLYVIDPLFESQADVPPWGVVGAYPVDAHGEIEDDFQPNDRYRPSPQALRMPRPENPVDELLQLIRTGHREASALPPLLRDATLLLYARSAEEYDVIGFPDGEGRVFVPVCTAAAHVPAAWPGWRVTTGKDIAPLLNGFPLLVNPTGPISAIVPAEHLTA</sequence>
<dbReference type="NCBIfam" id="NF033532">
    <property type="entry name" value="lone7para_assoc"/>
    <property type="match status" value="1"/>
</dbReference>
<accession>A0ABX2EXZ9</accession>
<reference evidence="1 2" key="1">
    <citation type="submission" date="2020-01" db="EMBL/GenBank/DDBJ databases">
        <title>Kibdelosporangium persica a novel Actinomycetes from a hot desert in Iran.</title>
        <authorList>
            <person name="Safaei N."/>
            <person name="Zaburannyi N."/>
            <person name="Mueller R."/>
            <person name="Wink J."/>
        </authorList>
    </citation>
    <scope>NUCLEOTIDE SEQUENCE [LARGE SCALE GENOMIC DNA]</scope>
    <source>
        <strain evidence="1 2">4NS15</strain>
    </source>
</reference>
<dbReference type="EMBL" id="JAAATY010000002">
    <property type="protein sequence ID" value="NRN63749.1"/>
    <property type="molecule type" value="Genomic_DNA"/>
</dbReference>
<dbReference type="InterPro" id="IPR047659">
    <property type="entry name" value="T7SS_assoc"/>
</dbReference>